<feature type="region of interest" description="Disordered" evidence="1">
    <location>
        <begin position="1"/>
        <end position="21"/>
    </location>
</feature>
<keyword evidence="4" id="KW-1185">Reference proteome</keyword>
<feature type="region of interest" description="Disordered" evidence="1">
    <location>
        <begin position="54"/>
        <end position="76"/>
    </location>
</feature>
<dbReference type="EMBL" id="RPFW01000002">
    <property type="protein sequence ID" value="TVZ05690.1"/>
    <property type="molecule type" value="Genomic_DNA"/>
</dbReference>
<dbReference type="AlphaFoldDB" id="A0A6P2C3F4"/>
<accession>A0A6P2C3F4</accession>
<evidence type="ECO:0000313" key="4">
    <source>
        <dbReference type="Proteomes" id="UP000460272"/>
    </source>
</evidence>
<keyword evidence="2" id="KW-0472">Membrane</keyword>
<dbReference type="Proteomes" id="UP000460272">
    <property type="component" value="Unassembled WGS sequence"/>
</dbReference>
<organism evidence="3 4">
    <name type="scientific">Trebonia kvetii</name>
    <dbReference type="NCBI Taxonomy" id="2480626"/>
    <lineage>
        <taxon>Bacteria</taxon>
        <taxon>Bacillati</taxon>
        <taxon>Actinomycetota</taxon>
        <taxon>Actinomycetes</taxon>
        <taxon>Streptosporangiales</taxon>
        <taxon>Treboniaceae</taxon>
        <taxon>Trebonia</taxon>
    </lineage>
</organism>
<comment type="caution">
    <text evidence="3">The sequence shown here is derived from an EMBL/GenBank/DDBJ whole genome shotgun (WGS) entry which is preliminary data.</text>
</comment>
<keyword evidence="2" id="KW-0812">Transmembrane</keyword>
<evidence type="ECO:0000256" key="2">
    <source>
        <dbReference type="SAM" id="Phobius"/>
    </source>
</evidence>
<evidence type="ECO:0000256" key="1">
    <source>
        <dbReference type="SAM" id="MobiDB-lite"/>
    </source>
</evidence>
<evidence type="ECO:0000313" key="3">
    <source>
        <dbReference type="EMBL" id="TVZ05690.1"/>
    </source>
</evidence>
<gene>
    <name evidence="3" type="ORF">EAS64_14440</name>
</gene>
<proteinExistence type="predicted"/>
<feature type="transmembrane region" description="Helical" evidence="2">
    <location>
        <begin position="29"/>
        <end position="52"/>
    </location>
</feature>
<name>A0A6P2C3F4_9ACTN</name>
<reference evidence="3 4" key="1">
    <citation type="submission" date="2018-11" db="EMBL/GenBank/DDBJ databases">
        <title>Trebonia kvetii gen.nov., sp.nov., a novel acidophilic actinobacterium, and proposal of the new actinobacterial family Treboniaceae fam. nov.</title>
        <authorList>
            <person name="Rapoport D."/>
            <person name="Sagova-Mareckova M."/>
            <person name="Sedlacek I."/>
            <person name="Provaznik J."/>
            <person name="Kralova S."/>
            <person name="Pavlinic D."/>
            <person name="Benes V."/>
            <person name="Kopecky J."/>
        </authorList>
    </citation>
    <scope>NUCLEOTIDE SEQUENCE [LARGE SCALE GENOMIC DNA]</scope>
    <source>
        <strain evidence="3 4">15Tr583</strain>
    </source>
</reference>
<feature type="compositionally biased region" description="Basic and acidic residues" evidence="1">
    <location>
        <begin position="1"/>
        <end position="19"/>
    </location>
</feature>
<dbReference type="OrthoDB" id="8988083at2"/>
<dbReference type="RefSeq" id="WP_145853391.1">
    <property type="nucleotide sequence ID" value="NZ_RPFW01000002.1"/>
</dbReference>
<protein>
    <submittedName>
        <fullName evidence="3">Uncharacterized protein</fullName>
    </submittedName>
</protein>
<sequence>MPSARNSRETRRQALEQARRAQARRKRRLRIGIWGGVAVVLAGAGTGIALALSGSGSSTPTTGATGSTGSIGSTGSTLPLSTLGTLQSTPAAGALGPEQVPIPSAPVLAATSAATAGQAIDGVSCNTSEQTLFHIHTHLTIFVNGQARQIPAGIGIPGAVSTQSQSGPFVESGNCFYWLHTHAADGIVHIESPVKRTFTLGNFFDEWGQPLGPDQVGPAHGKVTVIVNGRVFTGNPRNAPLGSRENLQLEVGTPLVAPETIDWSITGL</sequence>
<keyword evidence="2" id="KW-1133">Transmembrane helix</keyword>